<accession>A0ABT8WPU4</accession>
<proteinExistence type="predicted"/>
<evidence type="ECO:0000313" key="3">
    <source>
        <dbReference type="Proteomes" id="UP001176806"/>
    </source>
</evidence>
<keyword evidence="1" id="KW-0812">Transmembrane</keyword>
<reference evidence="2" key="1">
    <citation type="submission" date="2023-07" db="EMBL/GenBank/DDBJ databases">
        <title>Two novel species in the genus Flavivirga.</title>
        <authorList>
            <person name="Kwon K."/>
        </authorList>
    </citation>
    <scope>NUCLEOTIDE SEQUENCE</scope>
    <source>
        <strain evidence="2">KACC 14158</strain>
    </source>
</reference>
<dbReference type="EMBL" id="JAUOEL010000004">
    <property type="protein sequence ID" value="MDO5975009.1"/>
    <property type="molecule type" value="Genomic_DNA"/>
</dbReference>
<name>A0ABT8WPU4_9FLAO</name>
<evidence type="ECO:0000256" key="1">
    <source>
        <dbReference type="SAM" id="Phobius"/>
    </source>
</evidence>
<keyword evidence="1" id="KW-0472">Membrane</keyword>
<keyword evidence="1" id="KW-1133">Transmembrane helix</keyword>
<dbReference type="Proteomes" id="UP001176806">
    <property type="component" value="Unassembled WGS sequence"/>
</dbReference>
<feature type="transmembrane region" description="Helical" evidence="1">
    <location>
        <begin position="45"/>
        <end position="66"/>
    </location>
</feature>
<comment type="caution">
    <text evidence="2">The sequence shown here is derived from an EMBL/GenBank/DDBJ whole genome shotgun (WGS) entry which is preliminary data.</text>
</comment>
<protein>
    <recommendedName>
        <fullName evidence="4">Conjugal transfer protein</fullName>
    </recommendedName>
</protein>
<sequence>MARDIRELFKDDKIAHEKMPENHQKRFLEKLDEAMPIANKSKFNGIRIAASVVLLIGLGFGAFKFFQPEVKVNKPTEVVITEPVETKTLGDLSPGLKKVEDYYLASINLELSKMKYTPETKDLFDGYLLQLDELDKEYKRLSAELTESGPSELTVNALIDNLKFRLNLLYRLRAQLKELNTSDAIGEEVKSSI</sequence>
<gene>
    <name evidence="2" type="ORF">Q4Q40_12490</name>
</gene>
<organism evidence="2 3">
    <name type="scientific">Flavivirga jejuensis</name>
    <dbReference type="NCBI Taxonomy" id="870487"/>
    <lineage>
        <taxon>Bacteria</taxon>
        <taxon>Pseudomonadati</taxon>
        <taxon>Bacteroidota</taxon>
        <taxon>Flavobacteriia</taxon>
        <taxon>Flavobacteriales</taxon>
        <taxon>Flavobacteriaceae</taxon>
        <taxon>Flavivirga</taxon>
    </lineage>
</organism>
<evidence type="ECO:0000313" key="2">
    <source>
        <dbReference type="EMBL" id="MDO5975009.1"/>
    </source>
</evidence>
<dbReference type="RefSeq" id="WP_303302176.1">
    <property type="nucleotide sequence ID" value="NZ_BAABDA010000018.1"/>
</dbReference>
<keyword evidence="3" id="KW-1185">Reference proteome</keyword>
<evidence type="ECO:0008006" key="4">
    <source>
        <dbReference type="Google" id="ProtNLM"/>
    </source>
</evidence>